<dbReference type="GO" id="GO:0015418">
    <property type="term" value="F:ABC-type quaternary ammonium compound transporting activity"/>
    <property type="evidence" value="ECO:0007669"/>
    <property type="project" value="UniProtKB-EC"/>
</dbReference>
<dbReference type="FunFam" id="3.40.50.300:FF:000425">
    <property type="entry name" value="Probable ABC transporter, ATP-binding subunit"/>
    <property type="match status" value="1"/>
</dbReference>
<dbReference type="PROSITE" id="PS50893">
    <property type="entry name" value="ABC_TRANSPORTER_2"/>
    <property type="match status" value="1"/>
</dbReference>
<dbReference type="SMART" id="SM00382">
    <property type="entry name" value="AAA"/>
    <property type="match status" value="1"/>
</dbReference>
<accession>W8TKD4</accession>
<name>W8TKD4_PEPAC</name>
<dbReference type="GO" id="GO:0005524">
    <property type="term" value="F:ATP binding"/>
    <property type="evidence" value="ECO:0007669"/>
    <property type="project" value="UniProtKB-KW"/>
</dbReference>
<dbReference type="InterPro" id="IPR003439">
    <property type="entry name" value="ABC_transporter-like_ATP-bd"/>
</dbReference>
<dbReference type="PROSITE" id="PS00211">
    <property type="entry name" value="ABC_TRANSPORTER_1"/>
    <property type="match status" value="1"/>
</dbReference>
<dbReference type="GO" id="GO:0016887">
    <property type="term" value="F:ATP hydrolysis activity"/>
    <property type="evidence" value="ECO:0007669"/>
    <property type="project" value="InterPro"/>
</dbReference>
<dbReference type="AlphaFoldDB" id="W8TKD4"/>
<dbReference type="Gene3D" id="3.40.50.300">
    <property type="entry name" value="P-loop containing nucleotide triphosphate hydrolases"/>
    <property type="match status" value="1"/>
</dbReference>
<dbReference type="InterPro" id="IPR027417">
    <property type="entry name" value="P-loop_NTPase"/>
</dbReference>
<dbReference type="EC" id="7.6.2.9" evidence="4"/>
<evidence type="ECO:0000256" key="4">
    <source>
        <dbReference type="ARBA" id="ARBA00066388"/>
    </source>
</evidence>
<proteinExistence type="predicted"/>
<gene>
    <name evidence="6" type="primary">potA</name>
    <name evidence="6" type="ORF">EAL2_808p06850</name>
</gene>
<dbReference type="PANTHER" id="PTHR42781:SF4">
    <property type="entry name" value="SPERMIDINE_PUTRESCINE IMPORT ATP-BINDING PROTEIN POTA"/>
    <property type="match status" value="1"/>
</dbReference>
<keyword evidence="2" id="KW-0547">Nucleotide-binding</keyword>
<dbReference type="InterPro" id="IPR017871">
    <property type="entry name" value="ABC_transporter-like_CS"/>
</dbReference>
<dbReference type="SUPFAM" id="SSF52540">
    <property type="entry name" value="P-loop containing nucleoside triphosphate hydrolases"/>
    <property type="match status" value="1"/>
</dbReference>
<evidence type="ECO:0000256" key="3">
    <source>
        <dbReference type="ARBA" id="ARBA00022840"/>
    </source>
</evidence>
<geneLocation type="plasmid" evidence="6 7">
    <name>EAL2_808p</name>
</geneLocation>
<dbReference type="KEGG" id="eac:EAL2_808p06850"/>
<organism evidence="6 7">
    <name type="scientific">Peptoclostridium acidaminophilum DSM 3953</name>
    <dbReference type="NCBI Taxonomy" id="1286171"/>
    <lineage>
        <taxon>Bacteria</taxon>
        <taxon>Bacillati</taxon>
        <taxon>Bacillota</taxon>
        <taxon>Clostridia</taxon>
        <taxon>Peptostreptococcales</taxon>
        <taxon>Peptoclostridiaceae</taxon>
        <taxon>Peptoclostridium</taxon>
    </lineage>
</organism>
<evidence type="ECO:0000256" key="2">
    <source>
        <dbReference type="ARBA" id="ARBA00022741"/>
    </source>
</evidence>
<evidence type="ECO:0000313" key="6">
    <source>
        <dbReference type="EMBL" id="AHM58188.1"/>
    </source>
</evidence>
<dbReference type="EMBL" id="CP007453">
    <property type="protein sequence ID" value="AHM58188.1"/>
    <property type="molecule type" value="Genomic_DNA"/>
</dbReference>
<keyword evidence="6" id="KW-0614">Plasmid</keyword>
<dbReference type="Proteomes" id="UP000019591">
    <property type="component" value="Plasmid EAL2_808p"/>
</dbReference>
<protein>
    <recommendedName>
        <fullName evidence="4">ABC-type quaternary amine transporter</fullName>
        <ecNumber evidence="4">7.6.2.9</ecNumber>
    </recommendedName>
</protein>
<sequence length="335" mass="36909">MQDISVELSGNKILKSINLTVQEGDFVSLLGASGCGKSTLLKTIAGIIPQSGGSVVLGGKCADRLPAHKRGTVIVFQDFRLFPHMNAAENISFPMKMRGVSKREYSRAASELLTKVQLEGFEKRMPHEMSGGQIQRVALARALAARPNVLLLDEPFSSLDVNLRKDMRSLVLKLHREFKITTVLVTHDRHEALTMSNKIALMMDGRVLQYDTPENMFNSPENRQVAEYFGEAAYLDGVVGNCVFKSEIAEFAADKPNGAYQAMLRPSMVHIVSGENKNFKIAELSYQGETYSVVLEHALTGIRLNTFIQSPSSYRIGNMVSVSIDTSNAILLPVN</sequence>
<keyword evidence="1" id="KW-0813">Transport</keyword>
<evidence type="ECO:0000256" key="1">
    <source>
        <dbReference type="ARBA" id="ARBA00022448"/>
    </source>
</evidence>
<dbReference type="Pfam" id="PF00005">
    <property type="entry name" value="ABC_tran"/>
    <property type="match status" value="1"/>
</dbReference>
<reference evidence="6 7" key="1">
    <citation type="journal article" date="2014" name="Genome Announc.">
        <title>Complete Genome Sequence of Amino Acid-Utilizing Eubacterium acidaminophilum al-2 (DSM 3953).</title>
        <authorList>
            <person name="Poehlein A."/>
            <person name="Andreesen J.R."/>
            <person name="Daniel R."/>
        </authorList>
    </citation>
    <scope>NUCLEOTIDE SEQUENCE [LARGE SCALE GENOMIC DNA]</scope>
    <source>
        <strain evidence="6 7">DSM 3953</strain>
        <plasmid evidence="7">Plasmid EAL2_808p</plasmid>
    </source>
</reference>
<dbReference type="InterPro" id="IPR003593">
    <property type="entry name" value="AAA+_ATPase"/>
</dbReference>
<keyword evidence="3" id="KW-0067">ATP-binding</keyword>
<dbReference type="eggNOG" id="COG3842">
    <property type="taxonomic scope" value="Bacteria"/>
</dbReference>
<dbReference type="InterPro" id="IPR050093">
    <property type="entry name" value="ABC_SmlMolc_Importer"/>
</dbReference>
<keyword evidence="6" id="KW-0378">Hydrolase</keyword>
<feature type="domain" description="ABC transporter" evidence="5">
    <location>
        <begin position="1"/>
        <end position="229"/>
    </location>
</feature>
<evidence type="ECO:0000259" key="5">
    <source>
        <dbReference type="PROSITE" id="PS50893"/>
    </source>
</evidence>
<keyword evidence="7" id="KW-1185">Reference proteome</keyword>
<dbReference type="PANTHER" id="PTHR42781">
    <property type="entry name" value="SPERMIDINE/PUTRESCINE IMPORT ATP-BINDING PROTEIN POTA"/>
    <property type="match status" value="1"/>
</dbReference>
<dbReference type="HOGENOM" id="CLU_000604_1_1_9"/>
<dbReference type="PATRIC" id="fig|1286171.3.peg.2868"/>
<evidence type="ECO:0000313" key="7">
    <source>
        <dbReference type="Proteomes" id="UP000019591"/>
    </source>
</evidence>